<reference evidence="2 3" key="1">
    <citation type="submission" date="2018-12" db="EMBL/GenBank/DDBJ databases">
        <authorList>
            <person name="Feng G."/>
            <person name="Zhu H."/>
        </authorList>
    </citation>
    <scope>NUCLEOTIDE SEQUENCE [LARGE SCALE GENOMIC DNA]</scope>
    <source>
        <strain evidence="2 3">KCTC 12533</strain>
    </source>
</reference>
<evidence type="ECO:0000256" key="1">
    <source>
        <dbReference type="SAM" id="SignalP"/>
    </source>
</evidence>
<protein>
    <submittedName>
        <fullName evidence="2">T9SS C-terminal target domain-containing protein</fullName>
    </submittedName>
</protein>
<dbReference type="NCBIfam" id="TIGR04183">
    <property type="entry name" value="Por_Secre_tail"/>
    <property type="match status" value="1"/>
</dbReference>
<keyword evidence="3" id="KW-1185">Reference proteome</keyword>
<keyword evidence="1" id="KW-0732">Signal</keyword>
<evidence type="ECO:0000313" key="3">
    <source>
        <dbReference type="Proteomes" id="UP000273500"/>
    </source>
</evidence>
<feature type="chain" id="PRO_5018791293" evidence="1">
    <location>
        <begin position="21"/>
        <end position="480"/>
    </location>
</feature>
<name>A0A3R9NC62_9BACT</name>
<evidence type="ECO:0000313" key="2">
    <source>
        <dbReference type="EMBL" id="RSK43792.1"/>
    </source>
</evidence>
<proteinExistence type="predicted"/>
<feature type="signal peptide" evidence="1">
    <location>
        <begin position="1"/>
        <end position="20"/>
    </location>
</feature>
<comment type="caution">
    <text evidence="2">The sequence shown here is derived from an EMBL/GenBank/DDBJ whole genome shotgun (WGS) entry which is preliminary data.</text>
</comment>
<dbReference type="RefSeq" id="WP_125424330.1">
    <property type="nucleotide sequence ID" value="NZ_RWIT01000022.1"/>
</dbReference>
<dbReference type="EMBL" id="RWIT01000022">
    <property type="protein sequence ID" value="RSK43792.1"/>
    <property type="molecule type" value="Genomic_DNA"/>
</dbReference>
<organism evidence="2 3">
    <name type="scientific">Hymenobacter rigui</name>
    <dbReference type="NCBI Taxonomy" id="334424"/>
    <lineage>
        <taxon>Bacteria</taxon>
        <taxon>Pseudomonadati</taxon>
        <taxon>Bacteroidota</taxon>
        <taxon>Cytophagia</taxon>
        <taxon>Cytophagales</taxon>
        <taxon>Hymenobacteraceae</taxon>
        <taxon>Hymenobacter</taxon>
    </lineage>
</organism>
<dbReference type="AlphaFoldDB" id="A0A3R9NC62"/>
<sequence length="480" mass="49087">MKHALPLALLLTLPAAAAQAQNLTNNGATISLTNGAVLWVGSTLQNTSGTLDLSSGSNQLYVGGSLTNAAGATLQAGTASTVTLNGAATQQLDLQGGQLANLTINNTNGGVNVPASSNAEVTGQLLLSSGMVTINPGSVLRLLTGATLVGEQGGRYVRGPLAAVKASVPAGSATEFPNGFTLTPTTALSNLSVIRRAGLNSAQISYGTNASATNRGVDRIWATSTGVTGTVQLSWLPDNDNGLTNFSQAQAWARTAAPVAGSDWSRISSSQDATGTRTVTGTIPSNTSFSFFTVSTADSPLGSAPLPVTLTNFTAAAQGPDVLLRWTTASEINNDRFEVEVSPDGRTFQRIGQVVGQGSTSQPHAYQLLDPAVARYATSLVYYRLRQVDRDGTASYSAVRTVTVSAQPGLALFPNPTTQATTLTGAQPGTVVTVFDAVGRQVLRATADAAGTATLVLPAGHATGVYVVRVAATALRLTVE</sequence>
<dbReference type="OrthoDB" id="864963at2"/>
<dbReference type="Gene3D" id="2.60.40.10">
    <property type="entry name" value="Immunoglobulins"/>
    <property type="match status" value="1"/>
</dbReference>
<dbReference type="InterPro" id="IPR026444">
    <property type="entry name" value="Secre_tail"/>
</dbReference>
<dbReference type="InterPro" id="IPR013783">
    <property type="entry name" value="Ig-like_fold"/>
</dbReference>
<dbReference type="Proteomes" id="UP000273500">
    <property type="component" value="Unassembled WGS sequence"/>
</dbReference>
<accession>A0A3R9NC62</accession>
<gene>
    <name evidence="2" type="ORF">EI291_21425</name>
</gene>